<keyword evidence="2 5" id="KW-0812">Transmembrane</keyword>
<evidence type="ECO:0000313" key="8">
    <source>
        <dbReference type="Proteomes" id="UP000192257"/>
    </source>
</evidence>
<keyword evidence="8" id="KW-1185">Reference proteome</keyword>
<keyword evidence="4 5" id="KW-0472">Membrane</keyword>
<feature type="transmembrane region" description="Helical" evidence="5">
    <location>
        <begin position="186"/>
        <end position="203"/>
    </location>
</feature>
<evidence type="ECO:0000259" key="6">
    <source>
        <dbReference type="Pfam" id="PF01490"/>
    </source>
</evidence>
<dbReference type="GO" id="GO:0016020">
    <property type="term" value="C:membrane"/>
    <property type="evidence" value="ECO:0007669"/>
    <property type="project" value="UniProtKB-SubCell"/>
</dbReference>
<proteinExistence type="predicted"/>
<sequence>MDNTEGGSPTYKRTQLPMSEFTTLLSLHPMESRRASTPFSPRHSRSMSLSHTFSPHLQQRFFYISNGGMIASAFNLTSATLGAGTLAVPHAVYHSGLLLSSIVLLVCVISTVYSVYLLSFVIEVTGNSTYEEMACYCFGQFFEKVTGFIIVMFCWGVAVVYIVVMADILDSMITSLHLTPYINRRTAVFLFWLFIMLPLCLTRSINSLRYASLVCAMSTMVLVGAICTHAIESGTSLKTLPLIKVERDTLSSFNTFIFSVCCQTVVSKIYSEMKKGSPIKITTAAALSMGSCSLMYIMAGAFGAADFGSQIESNVMHNYTNELDKPYIAIAFLALAVTVTMAFPMTIFPTRDSVLMVLGFTENENAHVSAIVSTILALLALILGLVVPNVRVLFDFLGGVFGGLVSFVFPAMFAMRCGFYKPSAVGWPHTVATITLFFIGIFSCLLGVCTSFGFV</sequence>
<comment type="subcellular location">
    <subcellularLocation>
        <location evidence="1">Membrane</location>
        <topology evidence="1">Multi-pass membrane protein</topology>
    </subcellularLocation>
</comment>
<feature type="transmembrane region" description="Helical" evidence="5">
    <location>
        <begin position="283"/>
        <end position="307"/>
    </location>
</feature>
<evidence type="ECO:0000313" key="7">
    <source>
        <dbReference type="EMBL" id="ORC93170.1"/>
    </source>
</evidence>
<dbReference type="Proteomes" id="UP000192257">
    <property type="component" value="Unassembled WGS sequence"/>
</dbReference>
<dbReference type="GO" id="GO:0005737">
    <property type="term" value="C:cytoplasm"/>
    <property type="evidence" value="ECO:0007669"/>
    <property type="project" value="TreeGrafter"/>
</dbReference>
<reference evidence="7 8" key="1">
    <citation type="submission" date="2017-03" db="EMBL/GenBank/DDBJ databases">
        <title>An alternative strategy for trypanosome survival in the mammalian bloodstream revealed through genome and transcriptome analysis of the ubiquitous bovine parasite Trypanosoma (Megatrypanum) theileri.</title>
        <authorList>
            <person name="Kelly S."/>
            <person name="Ivens A."/>
            <person name="Mott A."/>
            <person name="O'Neill E."/>
            <person name="Emms D."/>
            <person name="Macleod O."/>
            <person name="Voorheis P."/>
            <person name="Matthews J."/>
            <person name="Matthews K."/>
            <person name="Carrington M."/>
        </authorList>
    </citation>
    <scope>NUCLEOTIDE SEQUENCE [LARGE SCALE GENOMIC DNA]</scope>
    <source>
        <strain evidence="7">Edinburgh</strain>
    </source>
</reference>
<dbReference type="AlphaFoldDB" id="A0A1X0P9N8"/>
<dbReference type="InterPro" id="IPR013057">
    <property type="entry name" value="AA_transpt_TM"/>
</dbReference>
<dbReference type="OrthoDB" id="28208at2759"/>
<keyword evidence="3 5" id="KW-1133">Transmembrane helix</keyword>
<feature type="transmembrane region" description="Helical" evidence="5">
    <location>
        <begin position="210"/>
        <end position="231"/>
    </location>
</feature>
<feature type="domain" description="Amino acid transporter transmembrane" evidence="6">
    <location>
        <begin position="67"/>
        <end position="449"/>
    </location>
</feature>
<evidence type="ECO:0000256" key="4">
    <source>
        <dbReference type="ARBA" id="ARBA00023136"/>
    </source>
</evidence>
<feature type="transmembrane region" description="Helical" evidence="5">
    <location>
        <begin position="98"/>
        <end position="124"/>
    </location>
</feature>
<dbReference type="EMBL" id="NBCO01000002">
    <property type="protein sequence ID" value="ORC93170.1"/>
    <property type="molecule type" value="Genomic_DNA"/>
</dbReference>
<evidence type="ECO:0000256" key="5">
    <source>
        <dbReference type="SAM" id="Phobius"/>
    </source>
</evidence>
<dbReference type="GO" id="GO:0015179">
    <property type="term" value="F:L-amino acid transmembrane transporter activity"/>
    <property type="evidence" value="ECO:0007669"/>
    <property type="project" value="TreeGrafter"/>
</dbReference>
<comment type="caution">
    <text evidence="7">The sequence shown here is derived from an EMBL/GenBank/DDBJ whole genome shotgun (WGS) entry which is preliminary data.</text>
</comment>
<evidence type="ECO:0000256" key="3">
    <source>
        <dbReference type="ARBA" id="ARBA00022989"/>
    </source>
</evidence>
<gene>
    <name evidence="7" type="ORF">TM35_000024960</name>
</gene>
<organism evidence="7 8">
    <name type="scientific">Trypanosoma theileri</name>
    <dbReference type="NCBI Taxonomy" id="67003"/>
    <lineage>
        <taxon>Eukaryota</taxon>
        <taxon>Discoba</taxon>
        <taxon>Euglenozoa</taxon>
        <taxon>Kinetoplastea</taxon>
        <taxon>Metakinetoplastina</taxon>
        <taxon>Trypanosomatida</taxon>
        <taxon>Trypanosomatidae</taxon>
        <taxon>Trypanosoma</taxon>
    </lineage>
</organism>
<protein>
    <submittedName>
        <fullName evidence="7">Amino acid permease-like protein</fullName>
    </submittedName>
</protein>
<feature type="transmembrane region" description="Helical" evidence="5">
    <location>
        <begin position="368"/>
        <end position="390"/>
    </location>
</feature>
<dbReference type="GeneID" id="39981594"/>
<evidence type="ECO:0000256" key="2">
    <source>
        <dbReference type="ARBA" id="ARBA00022692"/>
    </source>
</evidence>
<dbReference type="Pfam" id="PF01490">
    <property type="entry name" value="Aa_trans"/>
    <property type="match status" value="1"/>
</dbReference>
<dbReference type="RefSeq" id="XP_028887236.1">
    <property type="nucleotide sequence ID" value="XM_029021814.1"/>
</dbReference>
<dbReference type="PANTHER" id="PTHR22950">
    <property type="entry name" value="AMINO ACID TRANSPORTER"/>
    <property type="match status" value="1"/>
</dbReference>
<feature type="transmembrane region" description="Helical" evidence="5">
    <location>
        <begin position="396"/>
        <end position="419"/>
    </location>
</feature>
<dbReference type="STRING" id="67003.A0A1X0P9N8"/>
<evidence type="ECO:0000256" key="1">
    <source>
        <dbReference type="ARBA" id="ARBA00004141"/>
    </source>
</evidence>
<feature type="transmembrane region" description="Helical" evidence="5">
    <location>
        <begin position="145"/>
        <end position="166"/>
    </location>
</feature>
<name>A0A1X0P9N8_9TRYP</name>
<accession>A0A1X0P9N8</accession>
<dbReference type="VEuPathDB" id="TriTrypDB:TM35_000024960"/>
<feature type="transmembrane region" description="Helical" evidence="5">
    <location>
        <begin position="61"/>
        <end position="86"/>
    </location>
</feature>
<dbReference type="PANTHER" id="PTHR22950:SF649">
    <property type="entry name" value="ACID TRANSPORTER, PUTATIVE-RELATED"/>
    <property type="match status" value="1"/>
</dbReference>
<feature type="transmembrane region" description="Helical" evidence="5">
    <location>
        <begin position="327"/>
        <end position="348"/>
    </location>
</feature>
<feature type="transmembrane region" description="Helical" evidence="5">
    <location>
        <begin position="431"/>
        <end position="454"/>
    </location>
</feature>